<organism evidence="8">
    <name type="scientific">Oceaniferula spumae</name>
    <dbReference type="NCBI Taxonomy" id="2979115"/>
    <lineage>
        <taxon>Bacteria</taxon>
        <taxon>Pseudomonadati</taxon>
        <taxon>Verrucomicrobiota</taxon>
        <taxon>Verrucomicrobiia</taxon>
        <taxon>Verrucomicrobiales</taxon>
        <taxon>Verrucomicrobiaceae</taxon>
        <taxon>Oceaniferula</taxon>
    </lineage>
</organism>
<dbReference type="AlphaFoldDB" id="A0AAT9FI35"/>
<keyword evidence="7" id="KW-0813">Transport</keyword>
<dbReference type="Gene3D" id="3.30.420.270">
    <property type="match status" value="1"/>
</dbReference>
<keyword evidence="6" id="KW-0472">Membrane</keyword>
<proteinExistence type="inferred from homology"/>
<evidence type="ECO:0000256" key="6">
    <source>
        <dbReference type="ARBA" id="ARBA00023136"/>
    </source>
</evidence>
<dbReference type="GO" id="GO:0015031">
    <property type="term" value="P:protein transport"/>
    <property type="evidence" value="ECO:0007669"/>
    <property type="project" value="UniProtKB-KW"/>
</dbReference>
<evidence type="ECO:0000256" key="3">
    <source>
        <dbReference type="ARBA" id="ARBA00022475"/>
    </source>
</evidence>
<protein>
    <recommendedName>
        <fullName evidence="9">Biopolymer transporter ExbD</fullName>
    </recommendedName>
</protein>
<keyword evidence="3" id="KW-1003">Cell membrane</keyword>
<dbReference type="Pfam" id="PF02472">
    <property type="entry name" value="ExbD"/>
    <property type="match status" value="1"/>
</dbReference>
<keyword evidence="7" id="KW-0653">Protein transport</keyword>
<dbReference type="PANTHER" id="PTHR30558:SF3">
    <property type="entry name" value="BIOPOLYMER TRANSPORT PROTEIN EXBD-RELATED"/>
    <property type="match status" value="1"/>
</dbReference>
<dbReference type="InterPro" id="IPR003400">
    <property type="entry name" value="ExbD"/>
</dbReference>
<sequence length="155" mass="16846">MARKKTADNLEEDEPGLDISSLIDVCFLLLIYFLVTTTIQPREQDLNMTLPAAAPTDTPPTLAPMFIKVDKSGSIYINTGPSQEALDSDVNVRKLPLLKERLDSYAAAAKAGGNQPIVQIWADPEAMQQRVVDVLNCLASAQVSSVTFTDLVDNP</sequence>
<comment type="subcellular location">
    <subcellularLocation>
        <location evidence="1">Cell membrane</location>
        <topology evidence="1">Single-pass membrane protein</topology>
    </subcellularLocation>
    <subcellularLocation>
        <location evidence="7">Cell membrane</location>
        <topology evidence="7">Single-pass type II membrane protein</topology>
    </subcellularLocation>
</comment>
<dbReference type="GO" id="GO:0005886">
    <property type="term" value="C:plasma membrane"/>
    <property type="evidence" value="ECO:0007669"/>
    <property type="project" value="UniProtKB-SubCell"/>
</dbReference>
<dbReference type="GO" id="GO:0022857">
    <property type="term" value="F:transmembrane transporter activity"/>
    <property type="evidence" value="ECO:0007669"/>
    <property type="project" value="InterPro"/>
</dbReference>
<name>A0AAT9FI35_9BACT</name>
<evidence type="ECO:0000256" key="1">
    <source>
        <dbReference type="ARBA" id="ARBA00004162"/>
    </source>
</evidence>
<keyword evidence="4 7" id="KW-0812">Transmembrane</keyword>
<dbReference type="KEGG" id="osu:NT6N_07460"/>
<comment type="similarity">
    <text evidence="2 7">Belongs to the ExbD/TolR family.</text>
</comment>
<dbReference type="EMBL" id="AP026866">
    <property type="protein sequence ID" value="BDS05706.1"/>
    <property type="molecule type" value="Genomic_DNA"/>
</dbReference>
<gene>
    <name evidence="8" type="ORF">NT6N_07460</name>
</gene>
<reference evidence="8" key="1">
    <citation type="submission" date="2024-07" db="EMBL/GenBank/DDBJ databases">
        <title>Complete genome sequence of Verrucomicrobiaceae bacterium NT6N.</title>
        <authorList>
            <person name="Huang C."/>
            <person name="Takami H."/>
            <person name="Hamasaki K."/>
        </authorList>
    </citation>
    <scope>NUCLEOTIDE SEQUENCE</scope>
    <source>
        <strain evidence="8">NT6N</strain>
    </source>
</reference>
<evidence type="ECO:0008006" key="9">
    <source>
        <dbReference type="Google" id="ProtNLM"/>
    </source>
</evidence>
<dbReference type="PANTHER" id="PTHR30558">
    <property type="entry name" value="EXBD MEMBRANE COMPONENT OF PMF-DRIVEN MACROMOLECULE IMPORT SYSTEM"/>
    <property type="match status" value="1"/>
</dbReference>
<evidence type="ECO:0000313" key="8">
    <source>
        <dbReference type="EMBL" id="BDS05706.1"/>
    </source>
</evidence>
<evidence type="ECO:0000256" key="7">
    <source>
        <dbReference type="RuleBase" id="RU003879"/>
    </source>
</evidence>
<evidence type="ECO:0000256" key="5">
    <source>
        <dbReference type="ARBA" id="ARBA00022989"/>
    </source>
</evidence>
<keyword evidence="5" id="KW-1133">Transmembrane helix</keyword>
<evidence type="ECO:0000256" key="2">
    <source>
        <dbReference type="ARBA" id="ARBA00005811"/>
    </source>
</evidence>
<evidence type="ECO:0000256" key="4">
    <source>
        <dbReference type="ARBA" id="ARBA00022692"/>
    </source>
</evidence>
<accession>A0AAT9FI35</accession>